<proteinExistence type="inferred from homology"/>
<evidence type="ECO:0000256" key="1">
    <source>
        <dbReference type="ARBA" id="ARBA00043985"/>
    </source>
</evidence>
<feature type="coiled-coil region" evidence="2">
    <location>
        <begin position="110"/>
        <end position="137"/>
    </location>
</feature>
<keyword evidence="2" id="KW-0175">Coiled coil</keyword>
<dbReference type="PANTHER" id="PTHR31088:SF6">
    <property type="entry name" value="PHAGE SHOCK PROTEIN A"/>
    <property type="match status" value="1"/>
</dbReference>
<evidence type="ECO:0008006" key="4">
    <source>
        <dbReference type="Google" id="ProtNLM"/>
    </source>
</evidence>
<organism evidence="3">
    <name type="scientific">marine metagenome</name>
    <dbReference type="NCBI Taxonomy" id="408172"/>
    <lineage>
        <taxon>unclassified sequences</taxon>
        <taxon>metagenomes</taxon>
        <taxon>ecological metagenomes</taxon>
    </lineage>
</organism>
<dbReference type="InterPro" id="IPR007157">
    <property type="entry name" value="PspA_VIPP1"/>
</dbReference>
<name>A0A382FUM3_9ZZZZ</name>
<evidence type="ECO:0000313" key="3">
    <source>
        <dbReference type="EMBL" id="SVB66265.1"/>
    </source>
</evidence>
<dbReference type="AlphaFoldDB" id="A0A382FUM3"/>
<comment type="similarity">
    <text evidence="1">Belongs to the PspA/Vipp/IM30 family.</text>
</comment>
<sequence>MMIKTLDRISHILRSNVNEVLDRLEDPEKMVRQMVRDMEAAVDRAVGAVSTAVADQRRLAKEKAATRERIENMHAKATRALERGDEALARQALARKVVLEETLAGIEPALNQGQQTVEDLRAKLSMLRDDLRDAQNRQG</sequence>
<feature type="non-terminal residue" evidence="3">
    <location>
        <position position="139"/>
    </location>
</feature>
<reference evidence="3" key="1">
    <citation type="submission" date="2018-05" db="EMBL/GenBank/DDBJ databases">
        <authorList>
            <person name="Lanie J.A."/>
            <person name="Ng W.-L."/>
            <person name="Kazmierczak K.M."/>
            <person name="Andrzejewski T.M."/>
            <person name="Davidsen T.M."/>
            <person name="Wayne K.J."/>
            <person name="Tettelin H."/>
            <person name="Glass J.I."/>
            <person name="Rusch D."/>
            <person name="Podicherti R."/>
            <person name="Tsui H.-C.T."/>
            <person name="Winkler M.E."/>
        </authorList>
    </citation>
    <scope>NUCLEOTIDE SEQUENCE</scope>
</reference>
<evidence type="ECO:0000256" key="2">
    <source>
        <dbReference type="SAM" id="Coils"/>
    </source>
</evidence>
<accession>A0A382FUM3</accession>
<gene>
    <name evidence="3" type="ORF">METZ01_LOCUS219119</name>
</gene>
<dbReference type="PANTHER" id="PTHR31088">
    <property type="entry name" value="MEMBRANE-ASSOCIATED PROTEIN VIPP1, CHLOROPLASTIC"/>
    <property type="match status" value="1"/>
</dbReference>
<protein>
    <recommendedName>
        <fullName evidence="4">Phage shock protein A</fullName>
    </recommendedName>
</protein>
<dbReference type="EMBL" id="UINC01051746">
    <property type="protein sequence ID" value="SVB66265.1"/>
    <property type="molecule type" value="Genomic_DNA"/>
</dbReference>
<dbReference type="Pfam" id="PF04012">
    <property type="entry name" value="PspA_IM30"/>
    <property type="match status" value="1"/>
</dbReference>